<dbReference type="InterPro" id="IPR013785">
    <property type="entry name" value="Aldolase_TIM"/>
</dbReference>
<dbReference type="PROSITE" id="PS00156">
    <property type="entry name" value="OMPDECASE"/>
    <property type="match status" value="1"/>
</dbReference>
<evidence type="ECO:0000256" key="7">
    <source>
        <dbReference type="HAMAP-Rule" id="MF_01215"/>
    </source>
</evidence>
<sequence>MTIFIDRLIGAIQEKNTPCIVGLDPALDRMPKSWLKHQGITPKSSIVERAEAIYQYNLMVLDAIADLVPAVKPQSAYYELFGSAGIIALEKTIMAARDRDLLVILDVKRGDIASTATAYAQSYLPSEPKRPYAADAITIVPYLGTDCLDPFFQEAIQWGKGIFVCVKTSNPGASIIQEQKINHRYLYEIVADLIKSAADQSIGESGYSGIGAVVGATYPEAAIKLRQQLPRSIFLVPGVGAQGGGNEGIKACFNPDGLGGVVSSSRAIMYPHLYGSEDTNRDTIRQAAIALIAQVQDILTT</sequence>
<comment type="pathway">
    <text evidence="1 7">Pyrimidine metabolism; UMP biosynthesis via de novo pathway; UMP from orotate: step 2/2.</text>
</comment>
<dbReference type="Gene3D" id="3.20.20.70">
    <property type="entry name" value="Aldolase class I"/>
    <property type="match status" value="1"/>
</dbReference>
<dbReference type="SUPFAM" id="SSF51366">
    <property type="entry name" value="Ribulose-phoshate binding barrel"/>
    <property type="match status" value="1"/>
</dbReference>
<dbReference type="InterPro" id="IPR011060">
    <property type="entry name" value="RibuloseP-bd_barrel"/>
</dbReference>
<dbReference type="InterPro" id="IPR011995">
    <property type="entry name" value="OMPdecase_type-2"/>
</dbReference>
<dbReference type="NCBIfam" id="TIGR02127">
    <property type="entry name" value="pyrF_sub2"/>
    <property type="match status" value="1"/>
</dbReference>
<dbReference type="EMBL" id="JADWDC010000018">
    <property type="protein sequence ID" value="MCC0177222.1"/>
    <property type="molecule type" value="Genomic_DNA"/>
</dbReference>
<protein>
    <recommendedName>
        <fullName evidence="7">Orotidine 5'-phosphate decarboxylase</fullName>
        <ecNumber evidence="7">4.1.1.23</ecNumber>
    </recommendedName>
    <alternativeName>
        <fullName evidence="7">OMP decarboxylase</fullName>
        <shortName evidence="7">OMPDCase</shortName>
        <shortName evidence="7">OMPdecase</shortName>
    </alternativeName>
</protein>
<comment type="catalytic activity">
    <reaction evidence="6 7">
        <text>orotidine 5'-phosphate + H(+) = UMP + CO2</text>
        <dbReference type="Rhea" id="RHEA:11596"/>
        <dbReference type="ChEBI" id="CHEBI:15378"/>
        <dbReference type="ChEBI" id="CHEBI:16526"/>
        <dbReference type="ChEBI" id="CHEBI:57538"/>
        <dbReference type="ChEBI" id="CHEBI:57865"/>
        <dbReference type="EC" id="4.1.1.23"/>
    </reaction>
</comment>
<evidence type="ECO:0000256" key="4">
    <source>
        <dbReference type="ARBA" id="ARBA00022975"/>
    </source>
</evidence>
<keyword evidence="3 7" id="KW-0210">Decarboxylase</keyword>
<feature type="active site" description="Proton donor" evidence="7">
    <location>
        <position position="108"/>
    </location>
</feature>
<evidence type="ECO:0000256" key="1">
    <source>
        <dbReference type="ARBA" id="ARBA00004861"/>
    </source>
</evidence>
<evidence type="ECO:0000256" key="3">
    <source>
        <dbReference type="ARBA" id="ARBA00022793"/>
    </source>
</evidence>
<dbReference type="AlphaFoldDB" id="A0A964FFP5"/>
<dbReference type="GO" id="GO:0006207">
    <property type="term" value="P:'de novo' pyrimidine nucleobase biosynthetic process"/>
    <property type="evidence" value="ECO:0007669"/>
    <property type="project" value="InterPro"/>
</dbReference>
<comment type="similarity">
    <text evidence="2 7">Belongs to the OMP decarboxylase family. Type 2 subfamily.</text>
</comment>
<reference evidence="9" key="1">
    <citation type="journal article" date="2021" name="Antonie Van Leeuwenhoek">
        <title>Draft genome and description of Waterburya agarophytonicola gen. nov. sp. nov. (Pleurocapsales, Cyanobacteria): a seaweed symbiont.</title>
        <authorList>
            <person name="Bonthond G."/>
            <person name="Shalygin S."/>
            <person name="Bayer T."/>
            <person name="Weinberger F."/>
        </authorList>
    </citation>
    <scope>NUCLEOTIDE SEQUENCE</scope>
    <source>
        <strain evidence="9">KI4</strain>
    </source>
</reference>
<evidence type="ECO:0000313" key="9">
    <source>
        <dbReference type="EMBL" id="MCC0177222.1"/>
    </source>
</evidence>
<evidence type="ECO:0000256" key="6">
    <source>
        <dbReference type="ARBA" id="ARBA00049157"/>
    </source>
</evidence>
<evidence type="ECO:0000259" key="8">
    <source>
        <dbReference type="SMART" id="SM00934"/>
    </source>
</evidence>
<dbReference type="GO" id="GO:0004590">
    <property type="term" value="F:orotidine-5'-phosphate decarboxylase activity"/>
    <property type="evidence" value="ECO:0007669"/>
    <property type="project" value="UniProtKB-UniRule"/>
</dbReference>
<dbReference type="CDD" id="cd04725">
    <property type="entry name" value="OMP_decarboxylase_like"/>
    <property type="match status" value="1"/>
</dbReference>
<dbReference type="HAMAP" id="MF_01215">
    <property type="entry name" value="OMPdecase_type2"/>
    <property type="match status" value="1"/>
</dbReference>
<keyword evidence="4 7" id="KW-0665">Pyrimidine biosynthesis</keyword>
<evidence type="ECO:0000256" key="5">
    <source>
        <dbReference type="ARBA" id="ARBA00023239"/>
    </source>
</evidence>
<organism evidence="9 10">
    <name type="scientific">Waterburya agarophytonicola KI4</name>
    <dbReference type="NCBI Taxonomy" id="2874699"/>
    <lineage>
        <taxon>Bacteria</taxon>
        <taxon>Bacillati</taxon>
        <taxon>Cyanobacteriota</taxon>
        <taxon>Cyanophyceae</taxon>
        <taxon>Pleurocapsales</taxon>
        <taxon>Hyellaceae</taxon>
        <taxon>Waterburya</taxon>
        <taxon>Waterburya agarophytonicola</taxon>
    </lineage>
</organism>
<dbReference type="PANTHER" id="PTHR43375">
    <property type="entry name" value="OROTIDINE 5'-PHOSPHATE DECARBOXYLASE"/>
    <property type="match status" value="1"/>
</dbReference>
<keyword evidence="10" id="KW-1185">Reference proteome</keyword>
<dbReference type="Pfam" id="PF00215">
    <property type="entry name" value="OMPdecase"/>
    <property type="match status" value="1"/>
</dbReference>
<accession>A0A964FFP5</accession>
<comment type="caution">
    <text evidence="9">The sequence shown here is derived from an EMBL/GenBank/DDBJ whole genome shotgun (WGS) entry which is preliminary data.</text>
</comment>
<name>A0A964FFP5_9CYAN</name>
<dbReference type="Proteomes" id="UP000729733">
    <property type="component" value="Unassembled WGS sequence"/>
</dbReference>
<dbReference type="InterPro" id="IPR018089">
    <property type="entry name" value="OMPdecase_AS"/>
</dbReference>
<evidence type="ECO:0000256" key="2">
    <source>
        <dbReference type="ARBA" id="ARBA00008847"/>
    </source>
</evidence>
<feature type="domain" description="Orotidine 5'-phosphate decarboxylase" evidence="8">
    <location>
        <begin position="18"/>
        <end position="291"/>
    </location>
</feature>
<evidence type="ECO:0000313" key="10">
    <source>
        <dbReference type="Proteomes" id="UP000729733"/>
    </source>
</evidence>
<keyword evidence="5 7" id="KW-0456">Lyase</keyword>
<dbReference type="GO" id="GO:0044205">
    <property type="term" value="P:'de novo' UMP biosynthetic process"/>
    <property type="evidence" value="ECO:0007669"/>
    <property type="project" value="UniProtKB-UniRule"/>
</dbReference>
<proteinExistence type="inferred from homology"/>
<dbReference type="EC" id="4.1.1.23" evidence="7"/>
<gene>
    <name evidence="7 9" type="primary">pyrF</name>
    <name evidence="9" type="ORF">I4641_09555</name>
</gene>
<dbReference type="RefSeq" id="WP_229640267.1">
    <property type="nucleotide sequence ID" value="NZ_JADWDC010000018.1"/>
</dbReference>
<dbReference type="InterPro" id="IPR001754">
    <property type="entry name" value="OMPdeCOase_dom"/>
</dbReference>
<dbReference type="PANTHER" id="PTHR43375:SF1">
    <property type="entry name" value="OROTIDINE 5'-PHOSPHATE DECARBOXYLASE"/>
    <property type="match status" value="1"/>
</dbReference>
<dbReference type="SMART" id="SM00934">
    <property type="entry name" value="OMPdecase"/>
    <property type="match status" value="1"/>
</dbReference>